<dbReference type="Proteomes" id="UP000316621">
    <property type="component" value="Chromosome 2"/>
</dbReference>
<evidence type="ECO:0000313" key="1">
    <source>
        <dbReference type="EMBL" id="RZC49618.1"/>
    </source>
</evidence>
<dbReference type="EMBL" id="CM010716">
    <property type="protein sequence ID" value="RZC49618.1"/>
    <property type="molecule type" value="Genomic_DNA"/>
</dbReference>
<keyword evidence="2" id="KW-1185">Reference proteome</keyword>
<sequence>RENNVPSIYCVSLQSDIRYFALGPFFFIIDNLNIETARSSDPVLRIYCLNLESLNLTNQHLQQNLYQKPTSKPKSSSKFDYPEVIAIILGSNPSNNKLIASDDFNGILLAEIISSRKSIGNRNTNLNKKG</sequence>
<name>A0A4Y7IQ51_PAPSO</name>
<evidence type="ECO:0000313" key="2">
    <source>
        <dbReference type="Proteomes" id="UP000316621"/>
    </source>
</evidence>
<dbReference type="AlphaFoldDB" id="A0A4Y7IQ51"/>
<protein>
    <submittedName>
        <fullName evidence="1">Uncharacterized protein</fullName>
    </submittedName>
</protein>
<feature type="non-terminal residue" evidence="1">
    <location>
        <position position="1"/>
    </location>
</feature>
<reference evidence="1 2" key="1">
    <citation type="journal article" date="2018" name="Science">
        <title>The opium poppy genome and morphinan production.</title>
        <authorList>
            <person name="Guo L."/>
            <person name="Winzer T."/>
            <person name="Yang X."/>
            <person name="Li Y."/>
            <person name="Ning Z."/>
            <person name="He Z."/>
            <person name="Teodor R."/>
            <person name="Lu Y."/>
            <person name="Bowser T.A."/>
            <person name="Graham I.A."/>
            <person name="Ye K."/>
        </authorList>
    </citation>
    <scope>NUCLEOTIDE SEQUENCE [LARGE SCALE GENOMIC DNA]</scope>
    <source>
        <strain evidence="2">cv. HN1</strain>
        <tissue evidence="1">Leaves</tissue>
    </source>
</reference>
<organism evidence="1 2">
    <name type="scientific">Papaver somniferum</name>
    <name type="common">Opium poppy</name>
    <dbReference type="NCBI Taxonomy" id="3469"/>
    <lineage>
        <taxon>Eukaryota</taxon>
        <taxon>Viridiplantae</taxon>
        <taxon>Streptophyta</taxon>
        <taxon>Embryophyta</taxon>
        <taxon>Tracheophyta</taxon>
        <taxon>Spermatophyta</taxon>
        <taxon>Magnoliopsida</taxon>
        <taxon>Ranunculales</taxon>
        <taxon>Papaveraceae</taxon>
        <taxon>Papaveroideae</taxon>
        <taxon>Papaver</taxon>
    </lineage>
</organism>
<accession>A0A4Y7IQ51</accession>
<gene>
    <name evidence="1" type="ORF">C5167_018039</name>
</gene>
<proteinExistence type="predicted"/>
<dbReference type="Gramene" id="RZC49618">
    <property type="protein sequence ID" value="RZC49618"/>
    <property type="gene ID" value="C5167_018039"/>
</dbReference>